<comment type="caution">
    <text evidence="1">The sequence shown here is derived from an EMBL/GenBank/DDBJ whole genome shotgun (WGS) entry which is preliminary data.</text>
</comment>
<organism evidence="1 2">
    <name type="scientific">Lysobacter cavernae</name>
    <dbReference type="NCBI Taxonomy" id="1685901"/>
    <lineage>
        <taxon>Bacteria</taxon>
        <taxon>Pseudomonadati</taxon>
        <taxon>Pseudomonadota</taxon>
        <taxon>Gammaproteobacteria</taxon>
        <taxon>Lysobacterales</taxon>
        <taxon>Lysobacteraceae</taxon>
        <taxon>Lysobacter</taxon>
    </lineage>
</organism>
<dbReference type="RefSeq" id="WP_386756689.1">
    <property type="nucleotide sequence ID" value="NZ_JBHRXK010000001.1"/>
</dbReference>
<gene>
    <name evidence="1" type="ORF">ACFOLC_00330</name>
</gene>
<dbReference type="InterPro" id="IPR006522">
    <property type="entry name" value="Phage_virion_morphogenesis"/>
</dbReference>
<protein>
    <submittedName>
        <fullName evidence="1">Phage virion morphogenesis protein</fullName>
    </submittedName>
</protein>
<dbReference type="EMBL" id="JBHRXK010000001">
    <property type="protein sequence ID" value="MFC3549456.1"/>
    <property type="molecule type" value="Genomic_DNA"/>
</dbReference>
<accession>A0ABV7RIJ3</accession>
<sequence length="149" mass="17092">MDDLQQLETWVAPLLAKLQPGARRALARKVGIALRRSQHQRVGEQRNPDGSAFLPRKRTLKAGRIKSRKLKMFRRIAKTDYLKAQATEHDVTVGFYGRIARIARVHQEGLADRVSRGGPTVRYERRQLLGFTDVDLRMISDLLIEHLAR</sequence>
<evidence type="ECO:0000313" key="1">
    <source>
        <dbReference type="EMBL" id="MFC3549456.1"/>
    </source>
</evidence>
<proteinExistence type="predicted"/>
<dbReference type="Pfam" id="PF05069">
    <property type="entry name" value="Phage_tail_S"/>
    <property type="match status" value="1"/>
</dbReference>
<dbReference type="NCBIfam" id="TIGR01635">
    <property type="entry name" value="tail_comp_S"/>
    <property type="match status" value="1"/>
</dbReference>
<keyword evidence="2" id="KW-1185">Reference proteome</keyword>
<name>A0ABV7RIJ3_9GAMM</name>
<evidence type="ECO:0000313" key="2">
    <source>
        <dbReference type="Proteomes" id="UP001595740"/>
    </source>
</evidence>
<reference evidence="2" key="1">
    <citation type="journal article" date="2019" name="Int. J. Syst. Evol. Microbiol.">
        <title>The Global Catalogue of Microorganisms (GCM) 10K type strain sequencing project: providing services to taxonomists for standard genome sequencing and annotation.</title>
        <authorList>
            <consortium name="The Broad Institute Genomics Platform"/>
            <consortium name="The Broad Institute Genome Sequencing Center for Infectious Disease"/>
            <person name="Wu L."/>
            <person name="Ma J."/>
        </authorList>
    </citation>
    <scope>NUCLEOTIDE SEQUENCE [LARGE SCALE GENOMIC DNA]</scope>
    <source>
        <strain evidence="2">KCTC 42875</strain>
    </source>
</reference>
<dbReference type="Proteomes" id="UP001595740">
    <property type="component" value="Unassembled WGS sequence"/>
</dbReference>